<name>A0ABD6QTT7_MYCFO</name>
<dbReference type="EMBL" id="MBER01000010">
    <property type="protein sequence ID" value="OMC51914.1"/>
    <property type="molecule type" value="Genomic_DNA"/>
</dbReference>
<protein>
    <recommendedName>
        <fullName evidence="3">Methyl-accepting chemotaxis protein</fullName>
    </recommendedName>
</protein>
<dbReference type="AlphaFoldDB" id="A0ABD6QTT7"/>
<sequence length="189" mass="20647">MIGAGVISAIIAIIGFSATARTTLENTNRTIEAESKQSSVEFLRQQRVDVYAAFANQATQMYRSVSDITGLFKPGRTPPTADEFDRADRDFSDKSLQFAQQLFRVNIIGDEQTRKCADATSKFLLQFNGTLFEAGKFFNGTPFDAVSKTVPLTEQHDRRFADLVNGFSDAASKGVGVERPSEAPAGTCD</sequence>
<proteinExistence type="predicted"/>
<evidence type="ECO:0008006" key="3">
    <source>
        <dbReference type="Google" id="ProtNLM"/>
    </source>
</evidence>
<gene>
    <name evidence="1" type="ORF">A5742_17400</name>
</gene>
<dbReference type="Proteomes" id="UP000187001">
    <property type="component" value="Unassembled WGS sequence"/>
</dbReference>
<evidence type="ECO:0000313" key="2">
    <source>
        <dbReference type="Proteomes" id="UP000187001"/>
    </source>
</evidence>
<reference evidence="1 2" key="1">
    <citation type="submission" date="2016-07" db="EMBL/GenBank/DDBJ databases">
        <authorList>
            <person name="Sutton G."/>
            <person name="Brinkac L."/>
            <person name="Sanka R."/>
            <person name="Adams M."/>
            <person name="Lau E."/>
            <person name="Kumar A."/>
            <person name="Macaden R."/>
        </authorList>
    </citation>
    <scope>NUCLEOTIDE SEQUENCE [LARGE SCALE GENOMIC DNA]</scope>
    <source>
        <strain evidence="1 2">GA-0871</strain>
    </source>
</reference>
<comment type="caution">
    <text evidence="1">The sequence shown here is derived from an EMBL/GenBank/DDBJ whole genome shotgun (WGS) entry which is preliminary data.</text>
</comment>
<accession>A0ABD6QTT7</accession>
<organism evidence="1 2">
    <name type="scientific">Mycolicibacterium fortuitum</name>
    <name type="common">Mycobacterium fortuitum</name>
    <dbReference type="NCBI Taxonomy" id="1766"/>
    <lineage>
        <taxon>Bacteria</taxon>
        <taxon>Bacillati</taxon>
        <taxon>Actinomycetota</taxon>
        <taxon>Actinomycetes</taxon>
        <taxon>Mycobacteriales</taxon>
        <taxon>Mycobacteriaceae</taxon>
        <taxon>Mycolicibacterium</taxon>
    </lineage>
</organism>
<evidence type="ECO:0000313" key="1">
    <source>
        <dbReference type="EMBL" id="OMC51914.1"/>
    </source>
</evidence>